<dbReference type="AlphaFoldDB" id="A0A8T2SZB8"/>
<protein>
    <submittedName>
        <fullName evidence="2">Uncharacterized protein</fullName>
    </submittedName>
</protein>
<evidence type="ECO:0000256" key="1">
    <source>
        <dbReference type="SAM" id="MobiDB-lite"/>
    </source>
</evidence>
<sequence>MGSLMPGWDSAAHKSKLAQYGRSSSFTKGEIDAFWNKQKLSEQAHFEAALRLAEEIQHTEVETIKDDDNKSVDVSDDSISSSSSVVDEELERSNSFKDWWTKSNWAFLNEPAIQRMESADRNYAAQLNVTTVSAPQSEGN</sequence>
<gene>
    <name evidence="2" type="ORF">KP509_16G047200</name>
</gene>
<evidence type="ECO:0000313" key="2">
    <source>
        <dbReference type="EMBL" id="KAH7387890.1"/>
    </source>
</evidence>
<dbReference type="Proteomes" id="UP000825935">
    <property type="component" value="Chromosome 16"/>
</dbReference>
<proteinExistence type="predicted"/>
<dbReference type="OMA" id="DSQFAND"/>
<accession>A0A8T2SZB8</accession>
<dbReference type="PANTHER" id="PTHR33872:SF2">
    <property type="entry name" value="DNA POLYMERASE EPSILON CATALYTIC SUBUNIT A"/>
    <property type="match status" value="1"/>
</dbReference>
<dbReference type="EMBL" id="CM035421">
    <property type="protein sequence ID" value="KAH7387890.1"/>
    <property type="molecule type" value="Genomic_DNA"/>
</dbReference>
<name>A0A8T2SZB8_CERRI</name>
<dbReference type="PANTHER" id="PTHR33872">
    <property type="entry name" value="DNA POLYMERASE EPSILON CATALYTIC SUBUNIT A"/>
    <property type="match status" value="1"/>
</dbReference>
<keyword evidence="3" id="KW-1185">Reference proteome</keyword>
<dbReference type="OrthoDB" id="1858881at2759"/>
<organism evidence="2 3">
    <name type="scientific">Ceratopteris richardii</name>
    <name type="common">Triangle waterfern</name>
    <dbReference type="NCBI Taxonomy" id="49495"/>
    <lineage>
        <taxon>Eukaryota</taxon>
        <taxon>Viridiplantae</taxon>
        <taxon>Streptophyta</taxon>
        <taxon>Embryophyta</taxon>
        <taxon>Tracheophyta</taxon>
        <taxon>Polypodiopsida</taxon>
        <taxon>Polypodiidae</taxon>
        <taxon>Polypodiales</taxon>
        <taxon>Pteridineae</taxon>
        <taxon>Pteridaceae</taxon>
        <taxon>Parkerioideae</taxon>
        <taxon>Ceratopteris</taxon>
    </lineage>
</organism>
<feature type="compositionally biased region" description="Basic and acidic residues" evidence="1">
    <location>
        <begin position="61"/>
        <end position="73"/>
    </location>
</feature>
<evidence type="ECO:0000313" key="3">
    <source>
        <dbReference type="Proteomes" id="UP000825935"/>
    </source>
</evidence>
<comment type="caution">
    <text evidence="2">The sequence shown here is derived from an EMBL/GenBank/DDBJ whole genome shotgun (WGS) entry which is preliminary data.</text>
</comment>
<feature type="region of interest" description="Disordered" evidence="1">
    <location>
        <begin position="61"/>
        <end position="87"/>
    </location>
</feature>
<reference evidence="2" key="1">
    <citation type="submission" date="2021-08" db="EMBL/GenBank/DDBJ databases">
        <title>WGS assembly of Ceratopteris richardii.</title>
        <authorList>
            <person name="Marchant D.B."/>
            <person name="Chen G."/>
            <person name="Jenkins J."/>
            <person name="Shu S."/>
            <person name="Leebens-Mack J."/>
            <person name="Grimwood J."/>
            <person name="Schmutz J."/>
            <person name="Soltis P."/>
            <person name="Soltis D."/>
            <person name="Chen Z.-H."/>
        </authorList>
    </citation>
    <scope>NUCLEOTIDE SEQUENCE</scope>
    <source>
        <strain evidence="2">Whitten #5841</strain>
        <tissue evidence="2">Leaf</tissue>
    </source>
</reference>